<dbReference type="SMART" id="SM00065">
    <property type="entry name" value="GAF"/>
    <property type="match status" value="1"/>
</dbReference>
<reference evidence="2 3" key="1">
    <citation type="submission" date="2019-06" db="EMBL/GenBank/DDBJ databases">
        <title>Sequencing the genomes of 1000 actinobacteria strains.</title>
        <authorList>
            <person name="Klenk H.-P."/>
        </authorList>
    </citation>
    <scope>NUCLEOTIDE SEQUENCE [LARGE SCALE GENOMIC DNA]</scope>
    <source>
        <strain evidence="2 3">DSM 21947</strain>
    </source>
</reference>
<dbReference type="InterPro" id="IPR042070">
    <property type="entry name" value="PucR_C-HTH_sf"/>
</dbReference>
<dbReference type="InterPro" id="IPR025736">
    <property type="entry name" value="PucR_C-HTH_dom"/>
</dbReference>
<evidence type="ECO:0000313" key="3">
    <source>
        <dbReference type="Proteomes" id="UP000316560"/>
    </source>
</evidence>
<feature type="domain" description="GAF" evidence="1">
    <location>
        <begin position="78"/>
        <end position="227"/>
    </location>
</feature>
<accession>A0A8H2PWY1</accession>
<keyword evidence="3" id="KW-1185">Reference proteome</keyword>
<dbReference type="SUPFAM" id="SSF55781">
    <property type="entry name" value="GAF domain-like"/>
    <property type="match status" value="1"/>
</dbReference>
<protein>
    <submittedName>
        <fullName evidence="2">GAF domain-containing protein</fullName>
    </submittedName>
</protein>
<dbReference type="Gene3D" id="3.30.450.40">
    <property type="match status" value="1"/>
</dbReference>
<dbReference type="Pfam" id="PF13556">
    <property type="entry name" value="HTH_30"/>
    <property type="match status" value="1"/>
</dbReference>
<gene>
    <name evidence="2" type="ORF">FB472_0311</name>
</gene>
<evidence type="ECO:0000259" key="1">
    <source>
        <dbReference type="SMART" id="SM00065"/>
    </source>
</evidence>
<dbReference type="InterPro" id="IPR003018">
    <property type="entry name" value="GAF"/>
</dbReference>
<dbReference type="Pfam" id="PF13185">
    <property type="entry name" value="GAF_2"/>
    <property type="match status" value="1"/>
</dbReference>
<dbReference type="PANTHER" id="PTHR33744:SF15">
    <property type="entry name" value="CARBOHYDRATE DIACID REGULATOR"/>
    <property type="match status" value="1"/>
</dbReference>
<dbReference type="InterPro" id="IPR051448">
    <property type="entry name" value="CdaR-like_regulators"/>
</dbReference>
<dbReference type="EMBL" id="VFRA01000001">
    <property type="protein sequence ID" value="TQO18789.1"/>
    <property type="molecule type" value="Genomic_DNA"/>
</dbReference>
<evidence type="ECO:0000313" key="2">
    <source>
        <dbReference type="EMBL" id="TQO18789.1"/>
    </source>
</evidence>
<dbReference type="AlphaFoldDB" id="A0A8H2PWY1"/>
<name>A0A8H2PWY1_9MICO</name>
<dbReference type="InterPro" id="IPR029016">
    <property type="entry name" value="GAF-like_dom_sf"/>
</dbReference>
<sequence length="590" mass="63333">MCVPVPPKSWLSLLVDEASETEFRRHRDLLSDAQPPINPESELALALEIRAMLVQRRQRMTELAALNDISVRLSSSGSFEGVLRLVVENAKTLLGVDLAYLGLVEDDQLAVLVTAGAITQQLPTLRLPLNAGVFSKVVRGAAPFSTRDYQQERRITRSVAADAAAAGEHIRGLLGVPLRSDDEVIGALFVAKRSERQFSADEESLLSVLASHAAVAIQVHRTVERLQDVAAEQDLMAAWDETFSSIVSAGAGLEPMLEALGRLVSGDVVFTEGAIPRSEPGAKVELRASGRIVGYLHLYVDDYPVGPRARAISRIAPMVALAIESDRSALEASRRSKEAAVLALLTQPGQDFAALRHRIRSAGIGEVDRHRIVVFSGGTGEPIDSGALRQRFSDVILVDHDGYVVGILSPASMESVMSANCSISHMGLFAAVSDPVATDQLASAFDSTRELADAMAALGRNGMSVPSDLAPYSLLLSFAGRDRLKQFVDERLGALLATEARRNIPLLETVGAFLETGQRPSATAAQLGVHVNTIYQRLTIVDGVLGTGWRQTDEALGLLLLIRTFAAAQQMEAVPGTLTSAKTLERNHVP</sequence>
<dbReference type="Gene3D" id="1.10.10.2840">
    <property type="entry name" value="PucR C-terminal helix-turn-helix domain"/>
    <property type="match status" value="1"/>
</dbReference>
<comment type="caution">
    <text evidence="2">The sequence shown here is derived from an EMBL/GenBank/DDBJ whole genome shotgun (WGS) entry which is preliminary data.</text>
</comment>
<dbReference type="PANTHER" id="PTHR33744">
    <property type="entry name" value="CARBOHYDRATE DIACID REGULATOR"/>
    <property type="match status" value="1"/>
</dbReference>
<proteinExistence type="predicted"/>
<organism evidence="2 3">
    <name type="scientific">Rhodoglobus vestalii</name>
    <dbReference type="NCBI Taxonomy" id="193384"/>
    <lineage>
        <taxon>Bacteria</taxon>
        <taxon>Bacillati</taxon>
        <taxon>Actinomycetota</taxon>
        <taxon>Actinomycetes</taxon>
        <taxon>Micrococcales</taxon>
        <taxon>Microbacteriaceae</taxon>
        <taxon>Rhodoglobus</taxon>
    </lineage>
</organism>
<dbReference type="Proteomes" id="UP000316560">
    <property type="component" value="Unassembled WGS sequence"/>
</dbReference>